<organism evidence="7 8">
    <name type="scientific">Asticcacaulis biprosthecium C19</name>
    <dbReference type="NCBI Taxonomy" id="715226"/>
    <lineage>
        <taxon>Bacteria</taxon>
        <taxon>Pseudomonadati</taxon>
        <taxon>Pseudomonadota</taxon>
        <taxon>Alphaproteobacteria</taxon>
        <taxon>Caulobacterales</taxon>
        <taxon>Caulobacteraceae</taxon>
        <taxon>Asticcacaulis</taxon>
    </lineage>
</organism>
<feature type="chain" id="PRO_5003316591" evidence="6">
    <location>
        <begin position="27"/>
        <end position="332"/>
    </location>
</feature>
<dbReference type="Pfam" id="PF04616">
    <property type="entry name" value="Glyco_hydro_43"/>
    <property type="match status" value="1"/>
</dbReference>
<reference evidence="8" key="1">
    <citation type="submission" date="2011-03" db="EMBL/GenBank/DDBJ databases">
        <title>Draft genome sequence of Brevundimonas diminuta.</title>
        <authorList>
            <person name="Brown P.J.B."/>
            <person name="Buechlein A."/>
            <person name="Hemmerich C."/>
            <person name="Brun Y.V."/>
        </authorList>
    </citation>
    <scope>NUCLEOTIDE SEQUENCE [LARGE SCALE GENOMIC DNA]</scope>
    <source>
        <strain evidence="8">C19</strain>
    </source>
</reference>
<evidence type="ECO:0000256" key="5">
    <source>
        <dbReference type="RuleBase" id="RU361187"/>
    </source>
</evidence>
<dbReference type="GO" id="GO:0005975">
    <property type="term" value="P:carbohydrate metabolic process"/>
    <property type="evidence" value="ECO:0007669"/>
    <property type="project" value="InterPro"/>
</dbReference>
<dbReference type="PROSITE" id="PS51257">
    <property type="entry name" value="PROKAR_LIPOPROTEIN"/>
    <property type="match status" value="1"/>
</dbReference>
<evidence type="ECO:0000313" key="8">
    <source>
        <dbReference type="Proteomes" id="UP000006512"/>
    </source>
</evidence>
<dbReference type="GO" id="GO:0004553">
    <property type="term" value="F:hydrolase activity, hydrolyzing O-glycosyl compounds"/>
    <property type="evidence" value="ECO:0007669"/>
    <property type="project" value="InterPro"/>
</dbReference>
<dbReference type="RefSeq" id="WP_006272325.1">
    <property type="nucleotide sequence ID" value="NZ_GL883077.1"/>
</dbReference>
<sequence>MKRTQVNKAMAALALVITGCFGAVHAAEPVQRQPVLDVNFPDPFVLVTKDGLAAYATNGGVGNRHLNVQFSRSADGLTWSAPVDAMPRTPSWARRYGPDIWAPEVMKIGDKYVMYFSARHARKLRPDGLTLCVGAAVADAPEGPFRPQSEPLTCGGDIGAIDANPFRDGDDLWLYVKTDGNCCGVPTGIVAQRLSADGLSLTGEPHLVSGVINDMPWEGGVVEATQMIKRGPIYWMFYAGNDYSNEKYATGYAMCKTPIGPCLDAKENPILQSEPGNPPLTGPGHQSLFEIDGDMWIAYHGWLGSDADRNRRRVMYIDLVDWSTGLPVIVAR</sequence>
<keyword evidence="3 5" id="KW-0326">Glycosidase</keyword>
<dbReference type="PANTHER" id="PTHR42812:SF5">
    <property type="entry name" value="ENDO-ARABINASE"/>
    <property type="match status" value="1"/>
</dbReference>
<dbReference type="CDD" id="cd08999">
    <property type="entry name" value="GH43_ABN-like"/>
    <property type="match status" value="1"/>
</dbReference>
<keyword evidence="6" id="KW-0732">Signal</keyword>
<evidence type="ECO:0000256" key="3">
    <source>
        <dbReference type="ARBA" id="ARBA00023295"/>
    </source>
</evidence>
<feature type="site" description="Important for catalytic activity, responsible for pKa modulation of the active site Glu and correct orientation of both the proton donor and substrate" evidence="4">
    <location>
        <position position="162"/>
    </location>
</feature>
<dbReference type="STRING" id="715226.ABI_15740"/>
<gene>
    <name evidence="7" type="ORF">ABI_15740</name>
</gene>
<feature type="signal peptide" evidence="6">
    <location>
        <begin position="1"/>
        <end position="26"/>
    </location>
</feature>
<dbReference type="InterPro" id="IPR023296">
    <property type="entry name" value="Glyco_hydro_beta-prop_sf"/>
</dbReference>
<evidence type="ECO:0000256" key="2">
    <source>
        <dbReference type="ARBA" id="ARBA00022801"/>
    </source>
</evidence>
<dbReference type="HOGENOM" id="CLU_009397_4_0_5"/>
<dbReference type="eggNOG" id="COG3507">
    <property type="taxonomic scope" value="Bacteria"/>
</dbReference>
<protein>
    <submittedName>
        <fullName evidence="7">Glycosyl hydrolase family 43 family protein</fullName>
    </submittedName>
</protein>
<dbReference type="AlphaFoldDB" id="F4QJF1"/>
<accession>F4QJF1</accession>
<proteinExistence type="inferred from homology"/>
<dbReference type="EMBL" id="GL883077">
    <property type="protein sequence ID" value="EGF93134.1"/>
    <property type="molecule type" value="Genomic_DNA"/>
</dbReference>
<keyword evidence="2 5" id="KW-0378">Hydrolase</keyword>
<dbReference type="InterPro" id="IPR051795">
    <property type="entry name" value="Glycosyl_Hydrlase_43"/>
</dbReference>
<comment type="similarity">
    <text evidence="1 5">Belongs to the glycosyl hydrolase 43 family.</text>
</comment>
<evidence type="ECO:0000256" key="4">
    <source>
        <dbReference type="PIRSR" id="PIRSR606710-2"/>
    </source>
</evidence>
<dbReference type="PANTHER" id="PTHR42812">
    <property type="entry name" value="BETA-XYLOSIDASE"/>
    <property type="match status" value="1"/>
</dbReference>
<dbReference type="Proteomes" id="UP000006512">
    <property type="component" value="Unassembled WGS sequence"/>
</dbReference>
<evidence type="ECO:0000256" key="6">
    <source>
        <dbReference type="SAM" id="SignalP"/>
    </source>
</evidence>
<dbReference type="InterPro" id="IPR006710">
    <property type="entry name" value="Glyco_hydro_43"/>
</dbReference>
<evidence type="ECO:0000313" key="7">
    <source>
        <dbReference type="EMBL" id="EGF93134.1"/>
    </source>
</evidence>
<keyword evidence="8" id="KW-1185">Reference proteome</keyword>
<name>F4QJF1_9CAUL</name>
<evidence type="ECO:0000256" key="1">
    <source>
        <dbReference type="ARBA" id="ARBA00009865"/>
    </source>
</evidence>
<dbReference type="Gene3D" id="2.115.10.20">
    <property type="entry name" value="Glycosyl hydrolase domain, family 43"/>
    <property type="match status" value="1"/>
</dbReference>
<dbReference type="SUPFAM" id="SSF75005">
    <property type="entry name" value="Arabinanase/levansucrase/invertase"/>
    <property type="match status" value="1"/>
</dbReference>